<sequence>MDEPSNETKAILFNDLIPLPFRILGLIQLGVTLWFVLNFVLSTVSSLNLLQLLNLSYNTHKYTSLDGPLPSSNGEYATSIPADRHENSRLIIGIWSSLKAVTIVNVLSWVAFKTVQYYLNDWKIIYYSIPIASFAYVFNRLFYANSQSPGQVRVWTTMKRILRGGINSQSMRSNDILISDSLVSFAKVINDFGLFVWNYYIDDTTAYNYKLEFAILCIPTCIRIKQCWFEYRTTRQVQHLLNLVKYSTGIGPLVVNVLIKSTLMNASDDAKQSGQLMIDLTSLNKWWYVLSALNSTYSFIWDIKMDWHLQLFNKLFNPKSQFRILRIHKAYPNIIYFSAMVIDFLLRFIWVLKLFIINEQLAQSSEIKFIHVMSTFLFGYDAYSFGYVVIETLEIFRRWIWCFIKLESDWVKLRVHEQEQFGQRSGDVELEDVAQQ</sequence>
<dbReference type="PANTHER" id="PTHR10783:SF46">
    <property type="entry name" value="PROTEIN ERD1 HOMOLOG 2"/>
    <property type="match status" value="1"/>
</dbReference>
<evidence type="ECO:0000256" key="5">
    <source>
        <dbReference type="SAM" id="Phobius"/>
    </source>
</evidence>
<evidence type="ECO:0000256" key="2">
    <source>
        <dbReference type="ARBA" id="ARBA00022692"/>
    </source>
</evidence>
<feature type="transmembrane region" description="Helical" evidence="5">
    <location>
        <begin position="124"/>
        <end position="143"/>
    </location>
</feature>
<feature type="transmembrane region" description="Helical" evidence="5">
    <location>
        <begin position="369"/>
        <end position="390"/>
    </location>
</feature>
<dbReference type="GO" id="GO:0005737">
    <property type="term" value="C:cytoplasm"/>
    <property type="evidence" value="ECO:0007669"/>
    <property type="project" value="TreeGrafter"/>
</dbReference>
<dbReference type="PANTHER" id="PTHR10783">
    <property type="entry name" value="XENOTROPIC AND POLYTROPIC RETROVIRUS RECEPTOR 1-RELATED"/>
    <property type="match status" value="1"/>
</dbReference>
<keyword evidence="4 5" id="KW-0472">Membrane</keyword>
<dbReference type="Proteomes" id="UP000590412">
    <property type="component" value="Unassembled WGS sequence"/>
</dbReference>
<accession>A0A8X7NT90</accession>
<feature type="transmembrane region" description="Helical" evidence="5">
    <location>
        <begin position="20"/>
        <end position="41"/>
    </location>
</feature>
<name>A0A8X7NT90_CANPA</name>
<feature type="transmembrane region" description="Helical" evidence="5">
    <location>
        <begin position="334"/>
        <end position="357"/>
    </location>
</feature>
<proteinExistence type="predicted"/>
<evidence type="ECO:0000256" key="4">
    <source>
        <dbReference type="ARBA" id="ARBA00023136"/>
    </source>
</evidence>
<evidence type="ECO:0000256" key="3">
    <source>
        <dbReference type="ARBA" id="ARBA00022989"/>
    </source>
</evidence>
<dbReference type="EMBL" id="JABWAB010000001">
    <property type="protein sequence ID" value="KAF6059259.1"/>
    <property type="molecule type" value="Genomic_DNA"/>
</dbReference>
<dbReference type="GO" id="GO:0016020">
    <property type="term" value="C:membrane"/>
    <property type="evidence" value="ECO:0007669"/>
    <property type="project" value="UniProtKB-SubCell"/>
</dbReference>
<keyword evidence="2 5" id="KW-0812">Transmembrane</keyword>
<comment type="subcellular location">
    <subcellularLocation>
        <location evidence="1">Membrane</location>
        <topology evidence="1">Multi-pass membrane protein</topology>
    </subcellularLocation>
</comment>
<evidence type="ECO:0000313" key="7">
    <source>
        <dbReference type="EMBL" id="KAF6059259.1"/>
    </source>
</evidence>
<keyword evidence="3 5" id="KW-1133">Transmembrane helix</keyword>
<feature type="transmembrane region" description="Helical" evidence="5">
    <location>
        <begin position="90"/>
        <end position="112"/>
    </location>
</feature>
<gene>
    <name evidence="7" type="ORF">FOB60_000841</name>
</gene>
<evidence type="ECO:0000256" key="1">
    <source>
        <dbReference type="ARBA" id="ARBA00004141"/>
    </source>
</evidence>
<evidence type="ECO:0000313" key="8">
    <source>
        <dbReference type="Proteomes" id="UP000590412"/>
    </source>
</evidence>
<dbReference type="PROSITE" id="PS51380">
    <property type="entry name" value="EXS"/>
    <property type="match status" value="1"/>
</dbReference>
<comment type="caution">
    <text evidence="7">The sequence shown here is derived from an EMBL/GenBank/DDBJ whole genome shotgun (WGS) entry which is preliminary data.</text>
</comment>
<dbReference type="AlphaFoldDB" id="A0A8X7NT90"/>
<organism evidence="7 8">
    <name type="scientific">Candida parapsilosis</name>
    <name type="common">Yeast</name>
    <dbReference type="NCBI Taxonomy" id="5480"/>
    <lineage>
        <taxon>Eukaryota</taxon>
        <taxon>Fungi</taxon>
        <taxon>Dikarya</taxon>
        <taxon>Ascomycota</taxon>
        <taxon>Saccharomycotina</taxon>
        <taxon>Pichiomycetes</taxon>
        <taxon>Debaryomycetaceae</taxon>
        <taxon>Candida/Lodderomyces clade</taxon>
        <taxon>Candida</taxon>
    </lineage>
</organism>
<feature type="domain" description="EXS" evidence="6">
    <location>
        <begin position="203"/>
        <end position="436"/>
    </location>
</feature>
<dbReference type="Pfam" id="PF03124">
    <property type="entry name" value="EXS"/>
    <property type="match status" value="1"/>
</dbReference>
<dbReference type="InterPro" id="IPR004342">
    <property type="entry name" value="EXS_C"/>
</dbReference>
<reference evidence="7" key="1">
    <citation type="submission" date="2020-03" db="EMBL/GenBank/DDBJ databases">
        <title>FDA dAtabase for Regulatory Grade micrObial Sequences (FDA-ARGOS): Supporting development and validation of Infectious Disease Dx tests.</title>
        <authorList>
            <person name="Campos J."/>
            <person name="Goldberg B."/>
            <person name="Tallon L."/>
            <person name="Sadzewicz L."/>
            <person name="Vavikolanu K."/>
            <person name="Mehta A."/>
            <person name="Aluvathingal J."/>
            <person name="Nadendla S."/>
            <person name="Nandy P."/>
            <person name="Geyer C."/>
            <person name="Yan Y."/>
            <person name="Sichtig H."/>
        </authorList>
    </citation>
    <scope>NUCLEOTIDE SEQUENCE [LARGE SCALE GENOMIC DNA]</scope>
    <source>
        <strain evidence="7">FDAARGOS_652</strain>
    </source>
</reference>
<protein>
    <submittedName>
        <fullName evidence="7">EXS family protein</fullName>
    </submittedName>
</protein>
<evidence type="ECO:0000259" key="6">
    <source>
        <dbReference type="PROSITE" id="PS51380"/>
    </source>
</evidence>
<dbReference type="OrthoDB" id="2159384at2759"/>